<comment type="caution">
    <text evidence="2">The sequence shown here is derived from an EMBL/GenBank/DDBJ whole genome shotgun (WGS) entry which is preliminary data.</text>
</comment>
<dbReference type="Proteomes" id="UP001286313">
    <property type="component" value="Unassembled WGS sequence"/>
</dbReference>
<keyword evidence="3" id="KW-1185">Reference proteome</keyword>
<dbReference type="EMBL" id="JAWQEG010002973">
    <property type="protein sequence ID" value="KAK3868606.1"/>
    <property type="molecule type" value="Genomic_DNA"/>
</dbReference>
<evidence type="ECO:0000313" key="3">
    <source>
        <dbReference type="Proteomes" id="UP001286313"/>
    </source>
</evidence>
<name>A0AAE1F7P8_PETCI</name>
<reference evidence="2" key="1">
    <citation type="submission" date="2023-10" db="EMBL/GenBank/DDBJ databases">
        <title>Genome assemblies of two species of porcelain crab, Petrolisthes cinctipes and Petrolisthes manimaculis (Anomura: Porcellanidae).</title>
        <authorList>
            <person name="Angst P."/>
        </authorList>
    </citation>
    <scope>NUCLEOTIDE SEQUENCE</scope>
    <source>
        <strain evidence="2">PB745_01</strain>
        <tissue evidence="2">Gill</tissue>
    </source>
</reference>
<feature type="compositionally biased region" description="Polar residues" evidence="1">
    <location>
        <begin position="40"/>
        <end position="50"/>
    </location>
</feature>
<evidence type="ECO:0000313" key="2">
    <source>
        <dbReference type="EMBL" id="KAK3868606.1"/>
    </source>
</evidence>
<organism evidence="2 3">
    <name type="scientific">Petrolisthes cinctipes</name>
    <name type="common">Flat porcelain crab</name>
    <dbReference type="NCBI Taxonomy" id="88211"/>
    <lineage>
        <taxon>Eukaryota</taxon>
        <taxon>Metazoa</taxon>
        <taxon>Ecdysozoa</taxon>
        <taxon>Arthropoda</taxon>
        <taxon>Crustacea</taxon>
        <taxon>Multicrustacea</taxon>
        <taxon>Malacostraca</taxon>
        <taxon>Eumalacostraca</taxon>
        <taxon>Eucarida</taxon>
        <taxon>Decapoda</taxon>
        <taxon>Pleocyemata</taxon>
        <taxon>Anomura</taxon>
        <taxon>Galatheoidea</taxon>
        <taxon>Porcellanidae</taxon>
        <taxon>Petrolisthes</taxon>
    </lineage>
</organism>
<accession>A0AAE1F7P8</accession>
<gene>
    <name evidence="2" type="ORF">Pcinc_026018</name>
</gene>
<sequence>MDSAVGKDIYFYCDTVFSRTVCEPMQGEPQAALLSPPQPMSTHEATSSSRRSGWKIFVLMRSVSYELVCTPRCPKTYWDVGNRSVGVLNRCVRAGLFIISSLPRQADQPDA</sequence>
<protein>
    <submittedName>
        <fullName evidence="2">Uncharacterized protein</fullName>
    </submittedName>
</protein>
<feature type="region of interest" description="Disordered" evidence="1">
    <location>
        <begin position="28"/>
        <end position="50"/>
    </location>
</feature>
<evidence type="ECO:0000256" key="1">
    <source>
        <dbReference type="SAM" id="MobiDB-lite"/>
    </source>
</evidence>
<proteinExistence type="predicted"/>
<dbReference type="AlphaFoldDB" id="A0AAE1F7P8"/>